<proteinExistence type="predicted"/>
<protein>
    <submittedName>
        <fullName evidence="2">Uncharacterized protein</fullName>
    </submittedName>
</protein>
<accession>M0AZG5</accession>
<dbReference type="EMBL" id="AOIP01000032">
    <property type="protein sequence ID" value="ELZ03712.1"/>
    <property type="molecule type" value="Genomic_DNA"/>
</dbReference>
<feature type="compositionally biased region" description="Polar residues" evidence="1">
    <location>
        <begin position="103"/>
        <end position="120"/>
    </location>
</feature>
<organism evidence="2 3">
    <name type="scientific">Natrialba aegyptia DSM 13077</name>
    <dbReference type="NCBI Taxonomy" id="1227491"/>
    <lineage>
        <taxon>Archaea</taxon>
        <taxon>Methanobacteriati</taxon>
        <taxon>Methanobacteriota</taxon>
        <taxon>Stenosarchaea group</taxon>
        <taxon>Halobacteria</taxon>
        <taxon>Halobacteriales</taxon>
        <taxon>Natrialbaceae</taxon>
        <taxon>Natrialba</taxon>
    </lineage>
</organism>
<dbReference type="OrthoDB" id="269065at2157"/>
<dbReference type="PATRIC" id="fig|1227491.4.peg.3108"/>
<gene>
    <name evidence="2" type="ORF">C480_15145</name>
</gene>
<dbReference type="RefSeq" id="WP_006666451.1">
    <property type="nucleotide sequence ID" value="NZ_AOIP01000032.1"/>
</dbReference>
<name>M0AZG5_9EURY</name>
<sequence length="148" mass="15987">MNSIAPDISSLSRRQLLVGLAGSAELVVLVVSATAATLPTALPDRVTDWATTTYPTPPPASSLWQPTVTEAHARTAVTLLAETGDESRDRWAELDRERLRTGEPTNTPSPNSRSMPTTVDSIPDTYWPNSAERDRPIGRSSAGPRRPL</sequence>
<evidence type="ECO:0000256" key="1">
    <source>
        <dbReference type="SAM" id="MobiDB-lite"/>
    </source>
</evidence>
<reference evidence="2 3" key="1">
    <citation type="journal article" date="2014" name="PLoS Genet.">
        <title>Phylogenetically driven sequencing of extremely halophilic archaea reveals strategies for static and dynamic osmo-response.</title>
        <authorList>
            <person name="Becker E.A."/>
            <person name="Seitzer P.M."/>
            <person name="Tritt A."/>
            <person name="Larsen D."/>
            <person name="Krusor M."/>
            <person name="Yao A.I."/>
            <person name="Wu D."/>
            <person name="Madern D."/>
            <person name="Eisen J.A."/>
            <person name="Darling A.E."/>
            <person name="Facciotti M.T."/>
        </authorList>
    </citation>
    <scope>NUCLEOTIDE SEQUENCE [LARGE SCALE GENOMIC DNA]</scope>
    <source>
        <strain evidence="2 3">DSM 13077</strain>
    </source>
</reference>
<feature type="region of interest" description="Disordered" evidence="1">
    <location>
        <begin position="81"/>
        <end position="148"/>
    </location>
</feature>
<evidence type="ECO:0000313" key="2">
    <source>
        <dbReference type="EMBL" id="ELZ03712.1"/>
    </source>
</evidence>
<dbReference type="AlphaFoldDB" id="M0AZG5"/>
<dbReference type="Proteomes" id="UP000011591">
    <property type="component" value="Unassembled WGS sequence"/>
</dbReference>
<keyword evidence="3" id="KW-1185">Reference proteome</keyword>
<feature type="compositionally biased region" description="Basic and acidic residues" evidence="1">
    <location>
        <begin position="85"/>
        <end position="101"/>
    </location>
</feature>
<comment type="caution">
    <text evidence="2">The sequence shown here is derived from an EMBL/GenBank/DDBJ whole genome shotgun (WGS) entry which is preliminary data.</text>
</comment>
<evidence type="ECO:0000313" key="3">
    <source>
        <dbReference type="Proteomes" id="UP000011591"/>
    </source>
</evidence>